<dbReference type="InterPro" id="IPR035996">
    <property type="entry name" value="4pyrrol_Methylase_sf"/>
</dbReference>
<dbReference type="Pfam" id="PF00590">
    <property type="entry name" value="TP_methylase"/>
    <property type="match status" value="1"/>
</dbReference>
<evidence type="ECO:0000256" key="4">
    <source>
        <dbReference type="ARBA" id="ARBA00022691"/>
    </source>
</evidence>
<dbReference type="EMBL" id="JAMZMM010000587">
    <property type="protein sequence ID" value="MCP2732402.1"/>
    <property type="molecule type" value="Genomic_DNA"/>
</dbReference>
<evidence type="ECO:0000256" key="5">
    <source>
        <dbReference type="ARBA" id="ARBA00023244"/>
    </source>
</evidence>
<feature type="domain" description="Tetrapyrrole methylase" evidence="8">
    <location>
        <begin position="7"/>
        <end position="213"/>
    </location>
</feature>
<dbReference type="EC" id="2.1.1.107" evidence="1"/>
<dbReference type="GO" id="GO:0019354">
    <property type="term" value="P:siroheme biosynthetic process"/>
    <property type="evidence" value="ECO:0007669"/>
    <property type="project" value="InterPro"/>
</dbReference>
<dbReference type="InterPro" id="IPR014777">
    <property type="entry name" value="4pyrrole_Mease_sub1"/>
</dbReference>
<keyword evidence="5" id="KW-0627">Porphyrin biosynthesis</keyword>
<dbReference type="Gene3D" id="3.30.950.10">
    <property type="entry name" value="Methyltransferase, Cobalt-precorrin-4 Transmethylase, Domain 2"/>
    <property type="match status" value="1"/>
</dbReference>
<reference evidence="9" key="1">
    <citation type="submission" date="2022-06" db="EMBL/GenBank/DDBJ databases">
        <title>New cyanobacteria of genus Symplocastrum in benthos of Lake Baikal.</title>
        <authorList>
            <person name="Sorokovikova E."/>
            <person name="Tikhonova I."/>
            <person name="Krasnopeev A."/>
            <person name="Evseev P."/>
            <person name="Gladkikh A."/>
            <person name="Belykh O."/>
        </authorList>
    </citation>
    <scope>NUCLEOTIDE SEQUENCE</scope>
    <source>
        <strain evidence="9">BBK-W-15</strain>
    </source>
</reference>
<dbReference type="InterPro" id="IPR003043">
    <property type="entry name" value="Uropor_MeTrfase_CS"/>
</dbReference>
<accession>A0AAE3GYH0</accession>
<evidence type="ECO:0000256" key="7">
    <source>
        <dbReference type="ARBA" id="ARBA00054030"/>
    </source>
</evidence>
<sequence>MNTETGKVYIVGAGPGSIAYLTVKGKELLTQAEVLVYDALVDSELLQLVPPNCNKINVGKRGGKPSTPQTEINQILVEKCQEGNNIVRLKSGDPFIFGRSSSEIQALIAANCPFEIVPGISSALAAPLLAGIPLTDPVLSRCFAVVTAHQPEELDWETLARIDTLSILMGGRNLAYIVHQLKRYGRSPKTPIAAIRACGTPQQEVWLGTLADIVQKTAGVSLSPVVIVVGEVVG</sequence>
<dbReference type="InterPro" id="IPR014776">
    <property type="entry name" value="4pyrrole_Mease_sub2"/>
</dbReference>
<keyword evidence="2 9" id="KW-0489">Methyltransferase</keyword>
<evidence type="ECO:0000256" key="3">
    <source>
        <dbReference type="ARBA" id="ARBA00022679"/>
    </source>
</evidence>
<dbReference type="InterPro" id="IPR000878">
    <property type="entry name" value="4pyrrol_Mease"/>
</dbReference>
<evidence type="ECO:0000256" key="1">
    <source>
        <dbReference type="ARBA" id="ARBA00012162"/>
    </source>
</evidence>
<dbReference type="GO" id="GO:0004851">
    <property type="term" value="F:uroporphyrin-III C-methyltransferase activity"/>
    <property type="evidence" value="ECO:0007669"/>
    <property type="project" value="UniProtKB-EC"/>
</dbReference>
<dbReference type="PANTHER" id="PTHR45790:SF3">
    <property type="entry name" value="S-ADENOSYL-L-METHIONINE-DEPENDENT UROPORPHYRINOGEN III METHYLTRANSFERASE, CHLOROPLASTIC"/>
    <property type="match status" value="1"/>
</dbReference>
<dbReference type="NCBIfam" id="NF004790">
    <property type="entry name" value="PRK06136.1"/>
    <property type="match status" value="1"/>
</dbReference>
<dbReference type="InterPro" id="IPR006366">
    <property type="entry name" value="CobA/CysG_C"/>
</dbReference>
<dbReference type="AlphaFoldDB" id="A0AAE3GYH0"/>
<gene>
    <name evidence="9" type="primary">cobA</name>
    <name evidence="9" type="ORF">NJ959_28630</name>
</gene>
<name>A0AAE3GYH0_9CYAN</name>
<dbReference type="NCBIfam" id="TIGR01469">
    <property type="entry name" value="cobA_cysG_Cterm"/>
    <property type="match status" value="1"/>
</dbReference>
<dbReference type="CDD" id="cd11642">
    <property type="entry name" value="SUMT"/>
    <property type="match status" value="1"/>
</dbReference>
<comment type="function">
    <text evidence="7">Catalyzes the two successive C-2 and C-7 methylation reactions involved in the conversion of uroporphyrinogen III to precorrin-2 via the intermediate formation of precorrin-1. It is a step in the biosynthesis of both cobalamin (vitamin B12) and siroheme.</text>
</comment>
<keyword evidence="3 9" id="KW-0808">Transferase</keyword>
<proteinExistence type="predicted"/>
<dbReference type="FunFam" id="3.40.1010.10:FF:000001">
    <property type="entry name" value="Siroheme synthase"/>
    <property type="match status" value="1"/>
</dbReference>
<feature type="non-terminal residue" evidence="9">
    <location>
        <position position="234"/>
    </location>
</feature>
<comment type="caution">
    <text evidence="9">The sequence shown here is derived from an EMBL/GenBank/DDBJ whole genome shotgun (WGS) entry which is preliminary data.</text>
</comment>
<dbReference type="SUPFAM" id="SSF53790">
    <property type="entry name" value="Tetrapyrrole methylase"/>
    <property type="match status" value="1"/>
</dbReference>
<evidence type="ECO:0000256" key="2">
    <source>
        <dbReference type="ARBA" id="ARBA00022603"/>
    </source>
</evidence>
<protein>
    <recommendedName>
        <fullName evidence="1">uroporphyrinogen-III C-methyltransferase</fullName>
        <ecNumber evidence="1">2.1.1.107</ecNumber>
    </recommendedName>
</protein>
<dbReference type="PANTHER" id="PTHR45790">
    <property type="entry name" value="SIROHEME SYNTHASE-RELATED"/>
    <property type="match status" value="1"/>
</dbReference>
<organism evidence="9 10">
    <name type="scientific">Limnofasciculus baicalensis BBK-W-15</name>
    <dbReference type="NCBI Taxonomy" id="2699891"/>
    <lineage>
        <taxon>Bacteria</taxon>
        <taxon>Bacillati</taxon>
        <taxon>Cyanobacteriota</taxon>
        <taxon>Cyanophyceae</taxon>
        <taxon>Coleofasciculales</taxon>
        <taxon>Coleofasciculaceae</taxon>
        <taxon>Limnofasciculus</taxon>
        <taxon>Limnofasciculus baicalensis</taxon>
    </lineage>
</organism>
<evidence type="ECO:0000259" key="8">
    <source>
        <dbReference type="Pfam" id="PF00590"/>
    </source>
</evidence>
<dbReference type="PROSITE" id="PS00839">
    <property type="entry name" value="SUMT_1"/>
    <property type="match status" value="1"/>
</dbReference>
<comment type="pathway">
    <text evidence="6">Porphyrin-containing compound metabolism.</text>
</comment>
<evidence type="ECO:0000313" key="9">
    <source>
        <dbReference type="EMBL" id="MCP2732402.1"/>
    </source>
</evidence>
<dbReference type="Proteomes" id="UP001204953">
    <property type="component" value="Unassembled WGS sequence"/>
</dbReference>
<dbReference type="InterPro" id="IPR050161">
    <property type="entry name" value="Siro_Cobalamin_biosynth"/>
</dbReference>
<dbReference type="Gene3D" id="3.40.1010.10">
    <property type="entry name" value="Cobalt-precorrin-4 Transmethylase, Domain 1"/>
    <property type="match status" value="1"/>
</dbReference>
<keyword evidence="4" id="KW-0949">S-adenosyl-L-methionine</keyword>
<dbReference type="RefSeq" id="WP_254015117.1">
    <property type="nucleotide sequence ID" value="NZ_JAMZMM010000587.1"/>
</dbReference>
<evidence type="ECO:0000256" key="6">
    <source>
        <dbReference type="ARBA" id="ARBA00023444"/>
    </source>
</evidence>
<evidence type="ECO:0000313" key="10">
    <source>
        <dbReference type="Proteomes" id="UP001204953"/>
    </source>
</evidence>
<dbReference type="GO" id="GO:0032259">
    <property type="term" value="P:methylation"/>
    <property type="evidence" value="ECO:0007669"/>
    <property type="project" value="UniProtKB-KW"/>
</dbReference>
<keyword evidence="10" id="KW-1185">Reference proteome</keyword>